<evidence type="ECO:0000313" key="2">
    <source>
        <dbReference type="Proteomes" id="UP000093954"/>
    </source>
</evidence>
<dbReference type="PATRIC" id="fig|1353534.3.peg.508"/>
<keyword evidence="2" id="KW-1185">Reference proteome</keyword>
<gene>
    <name evidence="1" type="ORF">CLRAG_04980</name>
</gene>
<accession>A0A1A6B201</accession>
<dbReference type="Proteomes" id="UP000093954">
    <property type="component" value="Unassembled WGS sequence"/>
</dbReference>
<dbReference type="EMBL" id="LROS01000005">
    <property type="protein sequence ID" value="OBR96376.1"/>
    <property type="molecule type" value="Genomic_DNA"/>
</dbReference>
<reference evidence="1 2" key="1">
    <citation type="journal article" date="2012" name="Front. Microbiol.">
        <title>Draft Genome Sequence of the Virulent Strain 01-B526 of the Fish Pathogen Aeromonas salmonicida.</title>
        <authorList>
            <person name="Charette S.J."/>
            <person name="Brochu F."/>
            <person name="Boyle B."/>
            <person name="Filion G."/>
            <person name="Tanaka K.H."/>
            <person name="Derome N."/>
        </authorList>
    </citation>
    <scope>NUCLEOTIDE SEQUENCE [LARGE SCALE GENOMIC DNA]</scope>
    <source>
        <strain evidence="1 2">P11</strain>
    </source>
</reference>
<evidence type="ECO:0008006" key="3">
    <source>
        <dbReference type="Google" id="ProtNLM"/>
    </source>
</evidence>
<organism evidence="1 2">
    <name type="scientific">Clostridium ragsdalei P11</name>
    <dbReference type="NCBI Taxonomy" id="1353534"/>
    <lineage>
        <taxon>Bacteria</taxon>
        <taxon>Bacillati</taxon>
        <taxon>Bacillota</taxon>
        <taxon>Clostridia</taxon>
        <taxon>Eubacteriales</taxon>
        <taxon>Clostridiaceae</taxon>
        <taxon>Clostridium</taxon>
    </lineage>
</organism>
<name>A0A1A6B201_9CLOT</name>
<dbReference type="RefSeq" id="WP_065076914.1">
    <property type="nucleotide sequence ID" value="NZ_LROS01000005.1"/>
</dbReference>
<comment type="caution">
    <text evidence="1">The sequence shown here is derived from an EMBL/GenBank/DDBJ whole genome shotgun (WGS) entry which is preliminary data.</text>
</comment>
<proteinExistence type="predicted"/>
<dbReference type="AlphaFoldDB" id="A0A1A6B201"/>
<dbReference type="Gene3D" id="2.30.30.40">
    <property type="entry name" value="SH3 Domains"/>
    <property type="match status" value="1"/>
</dbReference>
<protein>
    <recommendedName>
        <fullName evidence="3">SH3b domain-containing protein</fullName>
    </recommendedName>
</protein>
<evidence type="ECO:0000313" key="1">
    <source>
        <dbReference type="EMBL" id="OBR96376.1"/>
    </source>
</evidence>
<sequence length="132" mass="15110">MLAFLFLLIIAGNAVILYKFNDKVSIQRRQILSLKYENDDLKSKLLKQTPKKIDIKYVTPQFLNAVVTISGNLHLSPISNSSIVNTLKENASLKIQDSAQIQSQLWYEVFLPGDNRLNSKGWIKSNYIRIIE</sequence>